<dbReference type="EMBL" id="MDJD01000007">
    <property type="protein sequence ID" value="OEK09377.1"/>
    <property type="molecule type" value="Genomic_DNA"/>
</dbReference>
<dbReference type="SUPFAM" id="SSF53474">
    <property type="entry name" value="alpha/beta-Hydrolases"/>
    <property type="match status" value="1"/>
</dbReference>
<keyword evidence="2" id="KW-1185">Reference proteome</keyword>
<dbReference type="PANTHER" id="PTHR48098:SF6">
    <property type="entry name" value="FERRI-BACILLIBACTIN ESTERASE BESA"/>
    <property type="match status" value="1"/>
</dbReference>
<dbReference type="OrthoDB" id="1142077at2"/>
<evidence type="ECO:0000313" key="2">
    <source>
        <dbReference type="Proteomes" id="UP000095713"/>
    </source>
</evidence>
<dbReference type="RefSeq" id="WP_069828814.1">
    <property type="nucleotide sequence ID" value="NZ_MDJD01000007.1"/>
</dbReference>
<dbReference type="Gene3D" id="3.40.50.1820">
    <property type="entry name" value="alpha/beta hydrolase"/>
    <property type="match status" value="1"/>
</dbReference>
<sequence>MKKPIIFLIFFCVLTLTQAQIKYKSFESARLEESRELKIQLPRGYNVNDDKKYPLFIVLDGDYMFEAVAGNVDYYSYWEDMPEAIVVGINQLDKRYDDCMYSEQNSLPIDSGSEFYEFIGLELIPYIEKTYKTTSFRVAVGHGETANFINYFLLKPKPLFKGYVVISPELAPNMLDFIPNRLNKLESKIFYYLANTNNDSASIKEMSDALNTDISAIENENLDYTFESFEGPSHYSVPTHAFPTAIEKFFRAFQPISKKEYKETILELEISPVLYLQEKYQTINDLFGVEKKILLNDFKAISAAIEKKEIFEFYKDLGDIARKQYPSTILGSYYLARFYEETGEPKKAMRTYQSAYTLEEVAGITKDMMIEKADLIKEDFGY</sequence>
<dbReference type="InterPro" id="IPR029058">
    <property type="entry name" value="AB_hydrolase_fold"/>
</dbReference>
<evidence type="ECO:0000313" key="1">
    <source>
        <dbReference type="EMBL" id="OEK09377.1"/>
    </source>
</evidence>
<dbReference type="Gene3D" id="1.25.40.10">
    <property type="entry name" value="Tetratricopeptide repeat domain"/>
    <property type="match status" value="1"/>
</dbReference>
<proteinExistence type="predicted"/>
<organism evidence="1 2">
    <name type="scientific">Flavivirga aquatica</name>
    <dbReference type="NCBI Taxonomy" id="1849968"/>
    <lineage>
        <taxon>Bacteria</taxon>
        <taxon>Pseudomonadati</taxon>
        <taxon>Bacteroidota</taxon>
        <taxon>Flavobacteriia</taxon>
        <taxon>Flavobacteriales</taxon>
        <taxon>Flavobacteriaceae</taxon>
        <taxon>Flavivirga</taxon>
    </lineage>
</organism>
<protein>
    <submittedName>
        <fullName evidence="1">Esterase</fullName>
    </submittedName>
</protein>
<dbReference type="Proteomes" id="UP000095713">
    <property type="component" value="Unassembled WGS sequence"/>
</dbReference>
<gene>
    <name evidence="1" type="ORF">A8C32_11700</name>
</gene>
<accession>A0A1E5TDF6</accession>
<dbReference type="InterPro" id="IPR000801">
    <property type="entry name" value="Esterase-like"/>
</dbReference>
<reference evidence="1 2" key="1">
    <citation type="submission" date="2016-05" db="EMBL/GenBank/DDBJ databases">
        <title>Draft Genome Sequence of Algibacter sp. Strain SK-16 Isolated from the Surface Water of Aburatsubo Inlet.</title>
        <authorList>
            <person name="Wong S.-K."/>
            <person name="Yoshizawa S."/>
            <person name="Nakajima Y."/>
            <person name="Ogura Y."/>
            <person name="Tetsuya H."/>
            <person name="Hamasaki K."/>
        </authorList>
    </citation>
    <scope>NUCLEOTIDE SEQUENCE [LARGE SCALE GENOMIC DNA]</scope>
    <source>
        <strain evidence="1 2">SK-16</strain>
    </source>
</reference>
<dbReference type="Pfam" id="PF00756">
    <property type="entry name" value="Esterase"/>
    <property type="match status" value="1"/>
</dbReference>
<dbReference type="InterPro" id="IPR011990">
    <property type="entry name" value="TPR-like_helical_dom_sf"/>
</dbReference>
<comment type="caution">
    <text evidence="1">The sequence shown here is derived from an EMBL/GenBank/DDBJ whole genome shotgun (WGS) entry which is preliminary data.</text>
</comment>
<name>A0A1E5TDF6_9FLAO</name>
<dbReference type="AlphaFoldDB" id="A0A1E5TDF6"/>
<dbReference type="PANTHER" id="PTHR48098">
    <property type="entry name" value="ENTEROCHELIN ESTERASE-RELATED"/>
    <property type="match status" value="1"/>
</dbReference>
<dbReference type="InterPro" id="IPR050583">
    <property type="entry name" value="Mycobacterial_A85_antigen"/>
</dbReference>
<dbReference type="STRING" id="1849968.A8C32_11700"/>